<dbReference type="RefSeq" id="WP_208055011.1">
    <property type="nucleotide sequence ID" value="NZ_JAGEMK010000002.1"/>
</dbReference>
<dbReference type="Proteomes" id="UP000664209">
    <property type="component" value="Unassembled WGS sequence"/>
</dbReference>
<dbReference type="AlphaFoldDB" id="A0A939LRK5"/>
<accession>A0A939LRK5</accession>
<gene>
    <name evidence="2" type="ORF">J4G33_05990</name>
</gene>
<evidence type="ECO:0000313" key="3">
    <source>
        <dbReference type="Proteomes" id="UP000664209"/>
    </source>
</evidence>
<dbReference type="GO" id="GO:0016787">
    <property type="term" value="F:hydrolase activity"/>
    <property type="evidence" value="ECO:0007669"/>
    <property type="project" value="UniProtKB-KW"/>
</dbReference>
<keyword evidence="2" id="KW-0378">Hydrolase</keyword>
<comment type="caution">
    <text evidence="2">The sequence shown here is derived from an EMBL/GenBank/DDBJ whole genome shotgun (WGS) entry which is preliminary data.</text>
</comment>
<proteinExistence type="predicted"/>
<organism evidence="2 3">
    <name type="scientific">Actinotalea soli</name>
    <dbReference type="NCBI Taxonomy" id="2819234"/>
    <lineage>
        <taxon>Bacteria</taxon>
        <taxon>Bacillati</taxon>
        <taxon>Actinomycetota</taxon>
        <taxon>Actinomycetes</taxon>
        <taxon>Micrococcales</taxon>
        <taxon>Cellulomonadaceae</taxon>
        <taxon>Actinotalea</taxon>
    </lineage>
</organism>
<dbReference type="PANTHER" id="PTHR42886:SF53">
    <property type="entry name" value="ALPHA_BETA-HYDROLASES SUPERFAMILY PROTEIN"/>
    <property type="match status" value="1"/>
</dbReference>
<evidence type="ECO:0000313" key="2">
    <source>
        <dbReference type="EMBL" id="MBO1751350.1"/>
    </source>
</evidence>
<reference evidence="2" key="1">
    <citation type="submission" date="2021-03" db="EMBL/GenBank/DDBJ databases">
        <title>Actinotalea soli sp. nov., isolated from soil.</title>
        <authorList>
            <person name="Ping W."/>
            <person name="Zhang J."/>
        </authorList>
    </citation>
    <scope>NUCLEOTIDE SEQUENCE</scope>
    <source>
        <strain evidence="2">BY-33</strain>
    </source>
</reference>
<dbReference type="Pfam" id="PF12146">
    <property type="entry name" value="Hydrolase_4"/>
    <property type="match status" value="1"/>
</dbReference>
<dbReference type="SUPFAM" id="SSF53474">
    <property type="entry name" value="alpha/beta-Hydrolases"/>
    <property type="match status" value="1"/>
</dbReference>
<dbReference type="EMBL" id="JAGEMK010000002">
    <property type="protein sequence ID" value="MBO1751350.1"/>
    <property type="molecule type" value="Genomic_DNA"/>
</dbReference>
<sequence>MAEIRITTPRGVALSGTLDAAEVSAGTSADPAEGRTATAPARAVLFAHGFLADRSSRGRTDGLAKAYRAAGYATLAFDFGGHGDSEDDVVEVSHEVEDLEAASTHLAAAGYTHQVVHAHSMGALVALRAGSPHVRAMVLTGAVSGPIEHPWEEVLSPAKMAELTSTGRTTVLDDGPSGREELEISEQTLADFTEVDQAELLGTVACPVLLLHGGALVDGEEHPLLTQARIGLPLLPEGSRLEVLSGGEHALLDRTEEVAARALAWLEEVTP</sequence>
<keyword evidence="3" id="KW-1185">Reference proteome</keyword>
<feature type="domain" description="Serine aminopeptidase S33" evidence="1">
    <location>
        <begin position="39"/>
        <end position="149"/>
    </location>
</feature>
<dbReference type="PANTHER" id="PTHR42886">
    <property type="entry name" value="RE40534P-RELATED"/>
    <property type="match status" value="1"/>
</dbReference>
<evidence type="ECO:0000259" key="1">
    <source>
        <dbReference type="Pfam" id="PF12146"/>
    </source>
</evidence>
<dbReference type="InterPro" id="IPR029058">
    <property type="entry name" value="AB_hydrolase_fold"/>
</dbReference>
<name>A0A939LRK5_9CELL</name>
<dbReference type="InterPro" id="IPR022742">
    <property type="entry name" value="Hydrolase_4"/>
</dbReference>
<dbReference type="Gene3D" id="3.40.50.1820">
    <property type="entry name" value="alpha/beta hydrolase"/>
    <property type="match status" value="1"/>
</dbReference>
<protein>
    <submittedName>
        <fullName evidence="2">Alpha/beta fold hydrolase</fullName>
    </submittedName>
</protein>